<evidence type="ECO:0000256" key="10">
    <source>
        <dbReference type="ARBA" id="ARBA00023054"/>
    </source>
</evidence>
<dbReference type="GO" id="GO:0075509">
    <property type="term" value="P:endocytosis involved in viral entry into host cell"/>
    <property type="evidence" value="ECO:0007669"/>
    <property type="project" value="InterPro"/>
</dbReference>
<dbReference type="EMBL" id="GU338457">
    <property type="protein sequence ID" value="ADD49358.1"/>
    <property type="molecule type" value="Genomic_RNA"/>
</dbReference>
<protein>
    <submittedName>
        <fullName evidence="18">Spike glycoprotein</fullName>
    </submittedName>
</protein>
<dbReference type="SUPFAM" id="SSF111474">
    <property type="entry name" value="Coronavirus S2 glycoprotein"/>
    <property type="match status" value="2"/>
</dbReference>
<evidence type="ECO:0000256" key="9">
    <source>
        <dbReference type="ARBA" id="ARBA00023026"/>
    </source>
</evidence>
<dbReference type="GO" id="GO:0019064">
    <property type="term" value="P:fusion of virus membrane with host plasma membrane"/>
    <property type="evidence" value="ECO:0007669"/>
    <property type="project" value="InterPro"/>
</dbReference>
<dbReference type="Gene3D" id="2.60.40.3130">
    <property type="match status" value="1"/>
</dbReference>
<evidence type="ECO:0000256" key="12">
    <source>
        <dbReference type="ARBA" id="ARBA00023180"/>
    </source>
</evidence>
<evidence type="ECO:0000256" key="11">
    <source>
        <dbReference type="ARBA" id="ARBA00023136"/>
    </source>
</evidence>
<feature type="transmembrane region" description="Helical" evidence="15">
    <location>
        <begin position="1389"/>
        <end position="1408"/>
    </location>
</feature>
<dbReference type="PROSITE" id="PS51923">
    <property type="entry name" value="COV_S2_HR1"/>
    <property type="match status" value="1"/>
</dbReference>
<keyword evidence="7" id="KW-0261">Viral envelope protein</keyword>
<evidence type="ECO:0000256" key="15">
    <source>
        <dbReference type="SAM" id="Phobius"/>
    </source>
</evidence>
<keyword evidence="8 15" id="KW-1133">Transmembrane helix</keyword>
<evidence type="ECO:0000256" key="14">
    <source>
        <dbReference type="SAM" id="Coils"/>
    </source>
</evidence>
<evidence type="ECO:0000256" key="1">
    <source>
        <dbReference type="ARBA" id="ARBA00022581"/>
    </source>
</evidence>
<keyword evidence="2 15" id="KW-0812">Transmembrane</keyword>
<dbReference type="GO" id="GO:0039654">
    <property type="term" value="P:fusion of virus membrane with host endosome membrane"/>
    <property type="evidence" value="ECO:0007669"/>
    <property type="project" value="InterPro"/>
</dbReference>
<evidence type="ECO:0000259" key="17">
    <source>
        <dbReference type="PROSITE" id="PS51924"/>
    </source>
</evidence>
<dbReference type="InterPro" id="IPR043473">
    <property type="entry name" value="S2_sf_CoV"/>
</dbReference>
<proteinExistence type="predicted"/>
<evidence type="ECO:0000256" key="7">
    <source>
        <dbReference type="ARBA" id="ARBA00022879"/>
    </source>
</evidence>
<keyword evidence="6" id="KW-1043">Host membrane</keyword>
<evidence type="ECO:0000256" key="4">
    <source>
        <dbReference type="ARBA" id="ARBA00022804"/>
    </source>
</evidence>
<dbReference type="Pfam" id="PF01601">
    <property type="entry name" value="CoV_S2"/>
    <property type="match status" value="1"/>
</dbReference>
<dbReference type="PROSITE" id="PS51924">
    <property type="entry name" value="COV_S2_HR2"/>
    <property type="match status" value="1"/>
</dbReference>
<keyword evidence="4" id="KW-1161">Viral attachment to host cell</keyword>
<dbReference type="GO" id="GO:0055036">
    <property type="term" value="C:virion membrane"/>
    <property type="evidence" value="ECO:0007669"/>
    <property type="project" value="UniProtKB-SubCell"/>
</dbReference>
<organism evidence="18">
    <name type="scientific">Ferret enteric coronavirus</name>
    <dbReference type="NCBI Taxonomy" id="741336"/>
    <lineage>
        <taxon>Viruses</taxon>
        <taxon>Riboviria</taxon>
        <taxon>Orthornavirae</taxon>
        <taxon>Pisuviricota</taxon>
        <taxon>Pisoniviricetes</taxon>
        <taxon>Nidovirales</taxon>
        <taxon>Cornidovirineae</taxon>
        <taxon>Coronaviridae</taxon>
        <taxon>Orthocoronavirinae</taxon>
        <taxon>Alphacoronavirus</taxon>
        <taxon>Minacovirus</taxon>
        <taxon>Alphacoronavirus neovisontis</taxon>
        <taxon>Ferret coronavirus</taxon>
    </lineage>
</organism>
<evidence type="ECO:0000256" key="13">
    <source>
        <dbReference type="ARBA" id="ARBA00023296"/>
    </source>
</evidence>
<reference evidence="18" key="1">
    <citation type="journal article" date="2010" name="Virus Res.">
        <title>Comparative sequence analysis of the distal one-third of the genomes of a systemic and an enteric ferret coronavirus.</title>
        <authorList>
            <person name="Wise A.G."/>
            <person name="Kiupel M."/>
            <person name="Garner M.M."/>
            <person name="Clark A.K."/>
            <person name="Maes R.K."/>
        </authorList>
    </citation>
    <scope>NUCLEOTIDE SEQUENCE</scope>
    <source>
        <strain evidence="18">MSU-2</strain>
    </source>
</reference>
<dbReference type="GO" id="GO:0044173">
    <property type="term" value="C:host cell endoplasmic reticulum-Golgi intermediate compartment membrane"/>
    <property type="evidence" value="ECO:0007669"/>
    <property type="project" value="UniProtKB-SubCell"/>
</dbReference>
<evidence type="ECO:0000256" key="3">
    <source>
        <dbReference type="ARBA" id="ARBA00022729"/>
    </source>
</evidence>
<dbReference type="InterPro" id="IPR002551">
    <property type="entry name" value="Spike_S1_CoV"/>
</dbReference>
<dbReference type="GO" id="GO:0046813">
    <property type="term" value="P:receptor-mediated virion attachment to host cell"/>
    <property type="evidence" value="ECO:0007669"/>
    <property type="project" value="InterPro"/>
</dbReference>
<keyword evidence="5" id="KW-0946">Virion</keyword>
<keyword evidence="12" id="KW-0325">Glycoprotein</keyword>
<accession>D3XGJ4</accession>
<keyword evidence="9" id="KW-0843">Virulence</keyword>
<evidence type="ECO:0000313" key="18">
    <source>
        <dbReference type="EMBL" id="ADD49358.1"/>
    </source>
</evidence>
<dbReference type="Pfam" id="PF19209">
    <property type="entry name" value="CoV_S1_C"/>
    <property type="match status" value="1"/>
</dbReference>
<dbReference type="GO" id="GO:0016020">
    <property type="term" value="C:membrane"/>
    <property type="evidence" value="ECO:0007669"/>
    <property type="project" value="InterPro"/>
</dbReference>
<evidence type="ECO:0000259" key="16">
    <source>
        <dbReference type="PROSITE" id="PS51923"/>
    </source>
</evidence>
<keyword evidence="13" id="KW-1160">Virus entry into host cell</keyword>
<feature type="coiled-coil region" evidence="14">
    <location>
        <begin position="1337"/>
        <end position="1364"/>
    </location>
</feature>
<dbReference type="InterPro" id="IPR043607">
    <property type="entry name" value="CoV_S1_C"/>
</dbReference>
<feature type="domain" description="Coronavirus spike (S) glycoprotein S2 subunit heptad repeat 2 (HR2) region profile" evidence="17">
    <location>
        <begin position="1303"/>
        <end position="1400"/>
    </location>
</feature>
<sequence length="1449" mass="158782">MCNMIGITLLLLSCVSFVITYENHTFSTDFSQCDSKAFINTTLGYHYYLLDNFIKDYSKRLPTSSHVVLGDYFPTVQPWYGCVFNRSANGTMLSLHDIKALYWDVKKTNTTVSDCFVVHLYGKPYTVTVKISAHGITSKDHNVMCICEGKHEPYNYKCLTNTNSCGPGCIAHTFTACANVSTCGDTLFGLRWSNSELAAYLSGNVYRFRLANHWYNYATISDPDLYTVDNSWWFNPVQSFTYYNVSKLSNGTVVYSNCTHNCADYATNVFAVEKGGLIPSDFSFNNWFVLTNTSTVTSGKFVSSQPLLVNCLTPVPSFGEEALTLNFNQIPSQCNGATVNSSFDVVRFNLNFTSGVVSASGTTFIALNTTGGVVLYLSCFNESQTTSLFSGSGQLPFGEHDGPLYCYVSYNETMFKFIGVLPPSVKEIAISKWGGVYVNGYNYFQTFPIDSVSFNLTTGSSGAFWTVAYTTFTDVLLDVADTQIKSVVYCNSYVNDIKCSQLSANLPDGFYPVSSLNLPNANLSFVTLPANFDHSYINVTGNVRMSVYGGTRILSQGSNVTLYSGTVQSLCVNTSQFTLNFDSQCSVEYGSTCTGAAMTEVRVDSGSCPFSFDKLNKHMTFEKLCISTVPVGDDCRFDLKARTVLGEFVFAHLYVSYKFGLDITGLEVSDTGVKDLSNLHLNVCTEYNIYGHAGFGIIRQTNETLFGGLYYTSLSGDLLGFKNVTTGAVFSITPCEVSAQAAVIGGKIVGAITSVESDMLDLPHYIETPSFYYRSIYNYSATTYATSGMQKYFVNCTPVITYSNMGVCENGALVFVNITQSNSVAQPISTGNITIPSNFTISVQVEYLQMSSELVSIDCARYVCNGNARCNKLLTQYMSACHTIEQALQTGVRLESLELESMISISDSALAIASVEQFNSSQHLNPVYSEGNNTIGGIYMDGLMNILPKKGCANKHGSCRSTIEDLLFNKVVTSGLGTVDEDYKRCTKGLDIADLVCAQYHNGIMVLPGVVNSDKMAMYTASLAGGITLGALGGGLVAVPFATAVQARLNYVALQTDVLQKNQKMLAASFNQAIGNITQAFGKVNSAIQQTAKGLSTVAQALTKVQDVVNSHGKALNQLTAQLQNNFQAVSSSIADIYYRLDELHADAQVDRLITGRLAALNAFVTQTLTRMTQVRASRQLAKEKINECVRSQSSRFGFCGNGTHLFSLANAAPSGIMLFHTVLVPTSYTSVTAWSGICFDNVGLIVKDVSLTLFKTHDDKFYLTPRTMYEPRVATSADFVRINSCATTFVNATVTDLPNIIPDYIDVNKTVQDMLEQYKPNWTVPNLSLDLFNLTYLNLTGEINDLENRSVTLQQTVVELQALIANINGTLVNLEWLNRVETYVKWPWWVWVIIGLILLIALPMLLFCCLSTGCCGCCGCLTSCLAGCCKNSCKRPSYYEPIEKVHIN</sequence>
<keyword evidence="3" id="KW-0732">Signal</keyword>
<keyword evidence="11 15" id="KW-0472">Membrane</keyword>
<dbReference type="InterPro" id="IPR002552">
    <property type="entry name" value="Spike_S2_CoV"/>
</dbReference>
<keyword evidence="1" id="KW-0945">Host-virus interaction</keyword>
<dbReference type="InterPro" id="IPR044874">
    <property type="entry name" value="Spike_S2_CoV_HR2"/>
</dbReference>
<evidence type="ECO:0000256" key="6">
    <source>
        <dbReference type="ARBA" id="ARBA00022870"/>
    </source>
</evidence>
<name>D3XGJ4_9ALPC</name>
<dbReference type="Gene3D" id="1.20.5.300">
    <property type="match status" value="2"/>
</dbReference>
<dbReference type="Pfam" id="PF01600">
    <property type="entry name" value="CoV_S1"/>
    <property type="match status" value="1"/>
</dbReference>
<dbReference type="CDD" id="cd22377">
    <property type="entry name" value="TGEV-like_Spike_SD1-2_S1-S2_S2"/>
    <property type="match status" value="1"/>
</dbReference>
<gene>
    <name evidence="18" type="primary">S</name>
</gene>
<keyword evidence="10 14" id="KW-0175">Coiled coil</keyword>
<dbReference type="InterPro" id="IPR044873">
    <property type="entry name" value="Spike_S2_CoV_HR1"/>
</dbReference>
<evidence type="ECO:0000256" key="2">
    <source>
        <dbReference type="ARBA" id="ARBA00022692"/>
    </source>
</evidence>
<dbReference type="GO" id="GO:0019031">
    <property type="term" value="C:viral envelope"/>
    <property type="evidence" value="ECO:0007669"/>
    <property type="project" value="UniProtKB-KW"/>
</dbReference>
<evidence type="ECO:0000256" key="8">
    <source>
        <dbReference type="ARBA" id="ARBA00022989"/>
    </source>
</evidence>
<feature type="domain" description="Coronavirus spike (S) glycoprotein S2 subunit heptad repeat 1 (HR1) region profile" evidence="16">
    <location>
        <begin position="1039"/>
        <end position="1158"/>
    </location>
</feature>
<evidence type="ECO:0000256" key="5">
    <source>
        <dbReference type="ARBA" id="ARBA00022844"/>
    </source>
</evidence>